<evidence type="ECO:0000313" key="2">
    <source>
        <dbReference type="Proteomes" id="UP000807469"/>
    </source>
</evidence>
<keyword evidence="2" id="KW-1185">Reference proteome</keyword>
<comment type="caution">
    <text evidence="1">The sequence shown here is derived from an EMBL/GenBank/DDBJ whole genome shotgun (WGS) entry which is preliminary data.</text>
</comment>
<organism evidence="1 2">
    <name type="scientific">Pholiota conissans</name>
    <dbReference type="NCBI Taxonomy" id="109636"/>
    <lineage>
        <taxon>Eukaryota</taxon>
        <taxon>Fungi</taxon>
        <taxon>Dikarya</taxon>
        <taxon>Basidiomycota</taxon>
        <taxon>Agaricomycotina</taxon>
        <taxon>Agaricomycetes</taxon>
        <taxon>Agaricomycetidae</taxon>
        <taxon>Agaricales</taxon>
        <taxon>Agaricineae</taxon>
        <taxon>Strophariaceae</taxon>
        <taxon>Pholiota</taxon>
    </lineage>
</organism>
<name>A0A9P6D0C4_9AGAR</name>
<evidence type="ECO:0000313" key="1">
    <source>
        <dbReference type="EMBL" id="KAF9479229.1"/>
    </source>
</evidence>
<proteinExistence type="predicted"/>
<dbReference type="AlphaFoldDB" id="A0A9P6D0C4"/>
<sequence length="208" mass="23059">MLEVRFLHHHSLLPRSAVLRHQSSTLHSQPITLMYRFVVYPSPSSIVQISYLFIVVVGVLSTLPPHILLHPVPPIPLLCSSTISLGIMPYHAIPLMSFPRPSFTFLHLHPTSSTPLALQPMPASTLDHHLHSQLTTISGRTISSQSTSVSGFNALELAFSCNSLSPTRLYTIVVRGRAYLCAHTGHCRRRVCVLLELGHLNVGGDRRR</sequence>
<dbReference type="Proteomes" id="UP000807469">
    <property type="component" value="Unassembled WGS sequence"/>
</dbReference>
<protein>
    <submittedName>
        <fullName evidence="1">Uncharacterized protein</fullName>
    </submittedName>
</protein>
<dbReference type="EMBL" id="MU155217">
    <property type="protein sequence ID" value="KAF9479229.1"/>
    <property type="molecule type" value="Genomic_DNA"/>
</dbReference>
<reference evidence="1" key="1">
    <citation type="submission" date="2020-11" db="EMBL/GenBank/DDBJ databases">
        <authorList>
            <consortium name="DOE Joint Genome Institute"/>
            <person name="Ahrendt S."/>
            <person name="Riley R."/>
            <person name="Andreopoulos W."/>
            <person name="Labutti K."/>
            <person name="Pangilinan J."/>
            <person name="Ruiz-Duenas F.J."/>
            <person name="Barrasa J.M."/>
            <person name="Sanchez-Garcia M."/>
            <person name="Camarero S."/>
            <person name="Miyauchi S."/>
            <person name="Serrano A."/>
            <person name="Linde D."/>
            <person name="Babiker R."/>
            <person name="Drula E."/>
            <person name="Ayuso-Fernandez I."/>
            <person name="Pacheco R."/>
            <person name="Padilla G."/>
            <person name="Ferreira P."/>
            <person name="Barriuso J."/>
            <person name="Kellner H."/>
            <person name="Castanera R."/>
            <person name="Alfaro M."/>
            <person name="Ramirez L."/>
            <person name="Pisabarro A.G."/>
            <person name="Kuo A."/>
            <person name="Tritt A."/>
            <person name="Lipzen A."/>
            <person name="He G."/>
            <person name="Yan M."/>
            <person name="Ng V."/>
            <person name="Cullen D."/>
            <person name="Martin F."/>
            <person name="Rosso M.-N."/>
            <person name="Henrissat B."/>
            <person name="Hibbett D."/>
            <person name="Martinez A.T."/>
            <person name="Grigoriev I.V."/>
        </authorList>
    </citation>
    <scope>NUCLEOTIDE SEQUENCE</scope>
    <source>
        <strain evidence="1">CIRM-BRFM 674</strain>
    </source>
</reference>
<accession>A0A9P6D0C4</accession>
<gene>
    <name evidence="1" type="ORF">BDN70DRAFT_701308</name>
</gene>